<keyword evidence="6" id="KW-1185">Reference proteome</keyword>
<proteinExistence type="predicted"/>
<dbReference type="Gene3D" id="1.20.900.10">
    <property type="entry name" value="Dbl homology (DH) domain"/>
    <property type="match status" value="2"/>
</dbReference>
<dbReference type="PANTHER" id="PTHR46006:SF7">
    <property type="entry name" value="DH DOMAIN-CONTAINING PROTEIN"/>
    <property type="match status" value="1"/>
</dbReference>
<dbReference type="STRING" id="578459.A0A194SBG0"/>
<feature type="region of interest" description="Disordered" evidence="3">
    <location>
        <begin position="222"/>
        <end position="320"/>
    </location>
</feature>
<feature type="compositionally biased region" description="Low complexity" evidence="3">
    <location>
        <begin position="178"/>
        <end position="188"/>
    </location>
</feature>
<evidence type="ECO:0000256" key="2">
    <source>
        <dbReference type="ARBA" id="ARBA00022490"/>
    </source>
</evidence>
<feature type="region of interest" description="Disordered" evidence="3">
    <location>
        <begin position="649"/>
        <end position="830"/>
    </location>
</feature>
<dbReference type="InterPro" id="IPR000219">
    <property type="entry name" value="DH_dom"/>
</dbReference>
<dbReference type="GeneID" id="28975780"/>
<dbReference type="GO" id="GO:0005085">
    <property type="term" value="F:guanyl-nucleotide exchange factor activity"/>
    <property type="evidence" value="ECO:0007669"/>
    <property type="project" value="InterPro"/>
</dbReference>
<dbReference type="OrthoDB" id="1716625at2759"/>
<protein>
    <recommendedName>
        <fullName evidence="4">DH domain-containing protein</fullName>
    </recommendedName>
</protein>
<dbReference type="PROSITE" id="PS50010">
    <property type="entry name" value="DH_2"/>
    <property type="match status" value="1"/>
</dbReference>
<evidence type="ECO:0000313" key="5">
    <source>
        <dbReference type="EMBL" id="KPV77937.1"/>
    </source>
</evidence>
<reference evidence="5 6" key="1">
    <citation type="journal article" date="2015" name="Front. Microbiol.">
        <title>Genome sequence of the plant growth promoting endophytic yeast Rhodotorula graminis WP1.</title>
        <authorList>
            <person name="Firrincieli A."/>
            <person name="Otillar R."/>
            <person name="Salamov A."/>
            <person name="Schmutz J."/>
            <person name="Khan Z."/>
            <person name="Redman R.S."/>
            <person name="Fleck N.D."/>
            <person name="Lindquist E."/>
            <person name="Grigoriev I.V."/>
            <person name="Doty S.L."/>
        </authorList>
    </citation>
    <scope>NUCLEOTIDE SEQUENCE [LARGE SCALE GENOMIC DNA]</scope>
    <source>
        <strain evidence="5 6">WP1</strain>
    </source>
</reference>
<feature type="compositionally biased region" description="Low complexity" evidence="3">
    <location>
        <begin position="34"/>
        <end position="55"/>
    </location>
</feature>
<dbReference type="OMA" id="YEEQYPL"/>
<feature type="compositionally biased region" description="Low complexity" evidence="3">
    <location>
        <begin position="64"/>
        <end position="77"/>
    </location>
</feature>
<name>A0A194SBG0_RHOGW</name>
<feature type="region of interest" description="Disordered" evidence="3">
    <location>
        <begin position="1"/>
        <end position="77"/>
    </location>
</feature>
<feature type="compositionally biased region" description="Low complexity" evidence="3">
    <location>
        <begin position="251"/>
        <end position="294"/>
    </location>
</feature>
<evidence type="ECO:0000256" key="1">
    <source>
        <dbReference type="ARBA" id="ARBA00004496"/>
    </source>
</evidence>
<dbReference type="PANTHER" id="PTHR46006">
    <property type="entry name" value="RHO GUANINE NUCLEOTIDE EXCHANGE FACTOR AT 64C, ISOFORM A"/>
    <property type="match status" value="1"/>
</dbReference>
<feature type="region of interest" description="Disordered" evidence="3">
    <location>
        <begin position="599"/>
        <end position="623"/>
    </location>
</feature>
<dbReference type="GO" id="GO:0035025">
    <property type="term" value="P:positive regulation of Rho protein signal transduction"/>
    <property type="evidence" value="ECO:0007669"/>
    <property type="project" value="TreeGrafter"/>
</dbReference>
<dbReference type="RefSeq" id="XP_018273986.1">
    <property type="nucleotide sequence ID" value="XM_018415332.1"/>
</dbReference>
<keyword evidence="2" id="KW-0963">Cytoplasm</keyword>
<dbReference type="GO" id="GO:0005737">
    <property type="term" value="C:cytoplasm"/>
    <property type="evidence" value="ECO:0007669"/>
    <property type="project" value="UniProtKB-SubCell"/>
</dbReference>
<feature type="compositionally biased region" description="Basic and acidic residues" evidence="3">
    <location>
        <begin position="17"/>
        <end position="31"/>
    </location>
</feature>
<dbReference type="AlphaFoldDB" id="A0A194SBG0"/>
<dbReference type="InterPro" id="IPR035899">
    <property type="entry name" value="DBL_dom_sf"/>
</dbReference>
<evidence type="ECO:0000259" key="4">
    <source>
        <dbReference type="PROSITE" id="PS50010"/>
    </source>
</evidence>
<organism evidence="5 6">
    <name type="scientific">Rhodotorula graminis (strain WP1)</name>
    <dbReference type="NCBI Taxonomy" id="578459"/>
    <lineage>
        <taxon>Eukaryota</taxon>
        <taxon>Fungi</taxon>
        <taxon>Dikarya</taxon>
        <taxon>Basidiomycota</taxon>
        <taxon>Pucciniomycotina</taxon>
        <taxon>Microbotryomycetes</taxon>
        <taxon>Sporidiobolales</taxon>
        <taxon>Sporidiobolaceae</taxon>
        <taxon>Rhodotorula</taxon>
    </lineage>
</organism>
<evidence type="ECO:0000256" key="3">
    <source>
        <dbReference type="SAM" id="MobiDB-lite"/>
    </source>
</evidence>
<evidence type="ECO:0000313" key="6">
    <source>
        <dbReference type="Proteomes" id="UP000053890"/>
    </source>
</evidence>
<sequence length="830" mass="88816">MAWAWACRQRSAAPQDTQDRLHANGNLRERNGNPSRTASAGSTSSSSPPTVAAAPHKPAHVDRSLSPTSLSPSLGHSLGTRQYGGVASIDFADRDPTQIYAPTTWSEMAHQELVNNLSPRERTRQEILWEVVASEERYVAELRSLVNLYANKLLHTLAPSPSLTPSPRFGFSPELGAHPHASASTSSASLPIASRFARTPTPEPVAADGEHGHGHPRMVRIVDAPDMDGGHSAAMRRGGSGGTNGSAPHLAPASASGRRHASSSSTVSGTRPPSSSSGSSPNLSVSSRIASAFRSSRHSSRTTTATPSPSAPPGMSSAPEAPLALPLELRDALEACVEMLRGHDELSARLKEQWARAFPLVRGLAAIWSDQPWFLGTYTTYVLSLEPALASLDRLLPSSLPHSHASSTTSSSSASHKLSQADKRLARALHDLELEAADLGESGLGICLSKPLMRLGKLPLLMQALLYHTDPTTHEWEKTRAMALEVDALVRSIEDEKVEEEERERTRDALARIDGVKDKTLMAPRAARILISEHPAPTLSQSAGPSATASGSTRAKFARRMSGAVGGGGKKGGTSGKGSEWLVSFTDVVVRAVKTGETSIPGSFSREKEKRGKQGAPRKVGKTRNTYRFVRIERWEPPEFAAQKLEELNERRRSGRAAASEDEELEDDDEDGFDVESRMSFRYDADSPQPLLAPPRSFLSPSKHSKRAPSPSSLSPSLAQPSSAKFGARLRAETPVPHPHHHSHAQARSPHLHAQPLRATTPLPSARFDAPTVSSQAKVHGSPPSPPSLPAKPREAAKESSSSGGGGLSHARDPSSFALYQMWAGTQDDD</sequence>
<dbReference type="EMBL" id="KQ474073">
    <property type="protein sequence ID" value="KPV77937.1"/>
    <property type="molecule type" value="Genomic_DNA"/>
</dbReference>
<feature type="region of interest" description="Disordered" evidence="3">
    <location>
        <begin position="534"/>
        <end position="555"/>
    </location>
</feature>
<feature type="compositionally biased region" description="Low complexity" evidence="3">
    <location>
        <begin position="542"/>
        <end position="555"/>
    </location>
</feature>
<feature type="compositionally biased region" description="Acidic residues" evidence="3">
    <location>
        <begin position="660"/>
        <end position="674"/>
    </location>
</feature>
<feature type="compositionally biased region" description="Basic and acidic residues" evidence="3">
    <location>
        <begin position="675"/>
        <end position="685"/>
    </location>
</feature>
<feature type="compositionally biased region" description="Low complexity" evidence="3">
    <location>
        <begin position="708"/>
        <end position="724"/>
    </location>
</feature>
<dbReference type="Proteomes" id="UP000053890">
    <property type="component" value="Unassembled WGS sequence"/>
</dbReference>
<feature type="compositionally biased region" description="Low complexity" evidence="3">
    <location>
        <begin position="301"/>
        <end position="320"/>
    </location>
</feature>
<comment type="subcellular location">
    <subcellularLocation>
        <location evidence="1">Cytoplasm</location>
    </subcellularLocation>
</comment>
<dbReference type="SUPFAM" id="SSF48065">
    <property type="entry name" value="DBL homology domain (DH-domain)"/>
    <property type="match status" value="1"/>
</dbReference>
<feature type="region of interest" description="Disordered" evidence="3">
    <location>
        <begin position="169"/>
        <end position="188"/>
    </location>
</feature>
<accession>A0A194SBG0</accession>
<dbReference type="InterPro" id="IPR051480">
    <property type="entry name" value="Endocytic_GEF_Adapter"/>
</dbReference>
<gene>
    <name evidence="5" type="ORF">RHOBADRAFT_50463</name>
</gene>
<feature type="domain" description="DH" evidence="4">
    <location>
        <begin position="123"/>
        <end position="516"/>
    </location>
</feature>